<dbReference type="Proteomes" id="UP001218188">
    <property type="component" value="Unassembled WGS sequence"/>
</dbReference>
<dbReference type="Gene3D" id="3.80.10.10">
    <property type="entry name" value="Ribonuclease Inhibitor"/>
    <property type="match status" value="1"/>
</dbReference>
<dbReference type="SUPFAM" id="SSF52047">
    <property type="entry name" value="RNI-like"/>
    <property type="match status" value="1"/>
</dbReference>
<evidence type="ECO:0000313" key="1">
    <source>
        <dbReference type="EMBL" id="KAJ7018910.1"/>
    </source>
</evidence>
<evidence type="ECO:0008006" key="3">
    <source>
        <dbReference type="Google" id="ProtNLM"/>
    </source>
</evidence>
<dbReference type="InterPro" id="IPR032675">
    <property type="entry name" value="LRR_dom_sf"/>
</dbReference>
<reference evidence="1" key="1">
    <citation type="submission" date="2023-03" db="EMBL/GenBank/DDBJ databases">
        <title>Massive genome expansion in bonnet fungi (Mycena s.s.) driven by repeated elements and novel gene families across ecological guilds.</title>
        <authorList>
            <consortium name="Lawrence Berkeley National Laboratory"/>
            <person name="Harder C.B."/>
            <person name="Miyauchi S."/>
            <person name="Viragh M."/>
            <person name="Kuo A."/>
            <person name="Thoen E."/>
            <person name="Andreopoulos B."/>
            <person name="Lu D."/>
            <person name="Skrede I."/>
            <person name="Drula E."/>
            <person name="Henrissat B."/>
            <person name="Morin E."/>
            <person name="Kohler A."/>
            <person name="Barry K."/>
            <person name="LaButti K."/>
            <person name="Morin E."/>
            <person name="Salamov A."/>
            <person name="Lipzen A."/>
            <person name="Mereny Z."/>
            <person name="Hegedus B."/>
            <person name="Baldrian P."/>
            <person name="Stursova M."/>
            <person name="Weitz H."/>
            <person name="Taylor A."/>
            <person name="Grigoriev I.V."/>
            <person name="Nagy L.G."/>
            <person name="Martin F."/>
            <person name="Kauserud H."/>
        </authorList>
    </citation>
    <scope>NUCLEOTIDE SEQUENCE</scope>
    <source>
        <strain evidence="1">CBHHK200</strain>
    </source>
</reference>
<gene>
    <name evidence="1" type="ORF">C8F04DRAFT_357937</name>
</gene>
<dbReference type="AlphaFoldDB" id="A0AAD6S2V3"/>
<comment type="caution">
    <text evidence="1">The sequence shown here is derived from an EMBL/GenBank/DDBJ whole genome shotgun (WGS) entry which is preliminary data.</text>
</comment>
<accession>A0AAD6S2V3</accession>
<protein>
    <recommendedName>
        <fullName evidence="3">F-box domain-containing protein</fullName>
    </recommendedName>
</protein>
<sequence>MHPDLRHLLSHNDPPTDGQIREVETLLDLGRKELSQLDDTILKLSLVLSELRSQKRRRVNSLSALKRVLAPIRRVPPEVLGEIFQWCCKMNWTAQSRSITNVRAPPLLLGHVSSLWRSVSQNTPRLWDYVCLLDDATVTERLLPFIRVLVERSGALPLTMELSTPHGDNRLNLAPIFEFHTRLEQMHLYLVCSRDLPTLTVETRRFPILKSLTVETTVATDETEFDEKDPGLADILSAFQDAPCLQMIDLYSDYISSDISASLFPWSQLISLTLDMPIDALVARNILRRCTGLETCSFESINCLEIEHASPPSTLTILHSLDFSGTGGPSPAFVHSFTLPALQRLFVNDVHWEGPTFLQLLSRSQFKLESLMFNTLPISCDDLISFLRLLPTLQTLYLAKCDGVTDSLFRAFTYIPGSRPSIAMPDLRRVTINGFANDLDGTVVADMVESLSAHRGDKQAPFPAINLVALCLRGAKFAAEVEHRLKHAARAPTFLVDKPPRRGERRTN</sequence>
<dbReference type="EMBL" id="JARJCM010000316">
    <property type="protein sequence ID" value="KAJ7018910.1"/>
    <property type="molecule type" value="Genomic_DNA"/>
</dbReference>
<organism evidence="1 2">
    <name type="scientific">Mycena alexandri</name>
    <dbReference type="NCBI Taxonomy" id="1745969"/>
    <lineage>
        <taxon>Eukaryota</taxon>
        <taxon>Fungi</taxon>
        <taxon>Dikarya</taxon>
        <taxon>Basidiomycota</taxon>
        <taxon>Agaricomycotina</taxon>
        <taxon>Agaricomycetes</taxon>
        <taxon>Agaricomycetidae</taxon>
        <taxon>Agaricales</taxon>
        <taxon>Marasmiineae</taxon>
        <taxon>Mycenaceae</taxon>
        <taxon>Mycena</taxon>
    </lineage>
</organism>
<evidence type="ECO:0000313" key="2">
    <source>
        <dbReference type="Proteomes" id="UP001218188"/>
    </source>
</evidence>
<keyword evidence="2" id="KW-1185">Reference proteome</keyword>
<name>A0AAD6S2V3_9AGAR</name>
<proteinExistence type="predicted"/>